<dbReference type="GO" id="GO:0051537">
    <property type="term" value="F:2 iron, 2 sulfur cluster binding"/>
    <property type="evidence" value="ECO:0007669"/>
    <property type="project" value="UniProtKB-KW"/>
</dbReference>
<keyword evidence="7" id="KW-0411">Iron-sulfur</keyword>
<dbReference type="InterPro" id="IPR017941">
    <property type="entry name" value="Rieske_2Fe-2S"/>
</dbReference>
<keyword evidence="6" id="KW-0408">Iron</keyword>
<gene>
    <name evidence="10" type="ORF">DES32_0351</name>
</gene>
<comment type="similarity">
    <text evidence="1">Belongs to the bacterial ring-hydroxylating dioxygenase alpha subunit family.</text>
</comment>
<dbReference type="PANTHER" id="PTHR43756">
    <property type="entry name" value="CHOLINE MONOOXYGENASE, CHLOROPLASTIC"/>
    <property type="match status" value="1"/>
</dbReference>
<evidence type="ECO:0000256" key="6">
    <source>
        <dbReference type="ARBA" id="ARBA00023004"/>
    </source>
</evidence>
<keyword evidence="2" id="KW-0001">2Fe-2S</keyword>
<dbReference type="RefSeq" id="WP_115834946.1">
    <property type="nucleotide sequence ID" value="NZ_CP025086.1"/>
</dbReference>
<dbReference type="InterPro" id="IPR036922">
    <property type="entry name" value="Rieske_2Fe-2S_sf"/>
</dbReference>
<dbReference type="InterPro" id="IPR015879">
    <property type="entry name" value="Ring_hydroxy_dOase_asu_C_dom"/>
</dbReference>
<dbReference type="InterPro" id="IPR001663">
    <property type="entry name" value="Rng_hydr_dOase-A"/>
</dbReference>
<dbReference type="InterPro" id="IPR015881">
    <property type="entry name" value="ARHD_Rieske_2Fe_2S"/>
</dbReference>
<keyword evidence="11" id="KW-1185">Reference proteome</keyword>
<dbReference type="PRINTS" id="PR00090">
    <property type="entry name" value="RNGDIOXGNASE"/>
</dbReference>
<name>A0A3D9ZCD3_9HYPH</name>
<sequence length="389" mass="44203">MDADIGDLIRKDAVHRSVYTDPKVFDLEMERIFDRTWVYLGHFSEIKERNDYKTTLIGRHPVIVSHLSDGTIAAVINRCRHRGATVCQHEFGNSRVFRCAYHAWTYGNTGKLIGVPHPEGYGKDFSREQLGLVKLPRIAMHRGFIFGSMAADGPSLDEHLGGTKQLIDEFCDISPTGEIEVFRGLQKCAYSGNWKFQLENGVDPYHVEFLHRSTFSRETLKIYNESSGTVIDMDGHGVTDHRDIGPMRRDGLPNGGFNVVIFPNLILLRTQIRIVRPISVNRTEIYTNVVKLPGLDEATNKFRLRTQEFEFGPSGVVFADDLEIFERAQAGLQSSAVEWLLVSRGIDRDRMQNGYLSGEMMDETQHRAMYRRWKEMMTSRAPAPSESAA</sequence>
<organism evidence="10 11">
    <name type="scientific">Methylovirgula ligni</name>
    <dbReference type="NCBI Taxonomy" id="569860"/>
    <lineage>
        <taxon>Bacteria</taxon>
        <taxon>Pseudomonadati</taxon>
        <taxon>Pseudomonadota</taxon>
        <taxon>Alphaproteobacteria</taxon>
        <taxon>Hyphomicrobiales</taxon>
        <taxon>Beijerinckiaceae</taxon>
        <taxon>Methylovirgula</taxon>
    </lineage>
</organism>
<dbReference type="OrthoDB" id="7456916at2"/>
<dbReference type="PANTHER" id="PTHR43756:SF1">
    <property type="entry name" value="3-PHENYLPROPIONATE_CINNAMIC ACID DIOXYGENASE SUBUNIT ALPHA"/>
    <property type="match status" value="1"/>
</dbReference>
<evidence type="ECO:0000256" key="2">
    <source>
        <dbReference type="ARBA" id="ARBA00022714"/>
    </source>
</evidence>
<dbReference type="Pfam" id="PF00355">
    <property type="entry name" value="Rieske"/>
    <property type="match status" value="1"/>
</dbReference>
<protein>
    <submittedName>
        <fullName evidence="10">Phenylpropionate dioxygenase-like ring-hydroxylating dioxygenase large terminal subunit</fullName>
    </submittedName>
</protein>
<dbReference type="PROSITE" id="PS00570">
    <property type="entry name" value="RING_HYDROXYL_ALPHA"/>
    <property type="match status" value="1"/>
</dbReference>
<dbReference type="Gene3D" id="3.90.380.10">
    <property type="entry name" value="Naphthalene 1,2-dioxygenase Alpha Subunit, Chain A, domain 1"/>
    <property type="match status" value="1"/>
</dbReference>
<evidence type="ECO:0000256" key="4">
    <source>
        <dbReference type="ARBA" id="ARBA00022964"/>
    </source>
</evidence>
<keyword evidence="8" id="KW-0520">NAD</keyword>
<dbReference type="EMBL" id="QUMO01000001">
    <property type="protein sequence ID" value="REF89136.1"/>
    <property type="molecule type" value="Genomic_DNA"/>
</dbReference>
<keyword evidence="3" id="KW-0479">Metal-binding</keyword>
<dbReference type="SUPFAM" id="SSF50022">
    <property type="entry name" value="ISP domain"/>
    <property type="match status" value="1"/>
</dbReference>
<evidence type="ECO:0000313" key="10">
    <source>
        <dbReference type="EMBL" id="REF89136.1"/>
    </source>
</evidence>
<evidence type="ECO:0000256" key="3">
    <source>
        <dbReference type="ARBA" id="ARBA00022723"/>
    </source>
</evidence>
<evidence type="ECO:0000313" key="11">
    <source>
        <dbReference type="Proteomes" id="UP000256900"/>
    </source>
</evidence>
<evidence type="ECO:0000256" key="5">
    <source>
        <dbReference type="ARBA" id="ARBA00023002"/>
    </source>
</evidence>
<evidence type="ECO:0000259" key="9">
    <source>
        <dbReference type="PROSITE" id="PS51296"/>
    </source>
</evidence>
<accession>A0A3D9ZCD3</accession>
<evidence type="ECO:0000256" key="7">
    <source>
        <dbReference type="ARBA" id="ARBA00023014"/>
    </source>
</evidence>
<keyword evidence="4 10" id="KW-0223">Dioxygenase</keyword>
<dbReference type="SUPFAM" id="SSF55961">
    <property type="entry name" value="Bet v1-like"/>
    <property type="match status" value="1"/>
</dbReference>
<dbReference type="Proteomes" id="UP000256900">
    <property type="component" value="Unassembled WGS sequence"/>
</dbReference>
<keyword evidence="5" id="KW-0560">Oxidoreductase</keyword>
<dbReference type="AlphaFoldDB" id="A0A3D9ZCD3"/>
<evidence type="ECO:0000256" key="1">
    <source>
        <dbReference type="ARBA" id="ARBA00008751"/>
    </source>
</evidence>
<dbReference type="Pfam" id="PF00848">
    <property type="entry name" value="Ring_hydroxyl_A"/>
    <property type="match status" value="1"/>
</dbReference>
<dbReference type="Gene3D" id="2.102.10.10">
    <property type="entry name" value="Rieske [2Fe-2S] iron-sulphur domain"/>
    <property type="match status" value="1"/>
</dbReference>
<feature type="domain" description="Rieske" evidence="9">
    <location>
        <begin position="38"/>
        <end position="135"/>
    </location>
</feature>
<dbReference type="PROSITE" id="PS51296">
    <property type="entry name" value="RIESKE"/>
    <property type="match status" value="1"/>
</dbReference>
<dbReference type="GO" id="GO:0005506">
    <property type="term" value="F:iron ion binding"/>
    <property type="evidence" value="ECO:0007669"/>
    <property type="project" value="InterPro"/>
</dbReference>
<dbReference type="GO" id="GO:0051213">
    <property type="term" value="F:dioxygenase activity"/>
    <property type="evidence" value="ECO:0007669"/>
    <property type="project" value="UniProtKB-KW"/>
</dbReference>
<comment type="caution">
    <text evidence="10">The sequence shown here is derived from an EMBL/GenBank/DDBJ whole genome shotgun (WGS) entry which is preliminary data.</text>
</comment>
<evidence type="ECO:0000256" key="8">
    <source>
        <dbReference type="ARBA" id="ARBA00023027"/>
    </source>
</evidence>
<proteinExistence type="inferred from homology"/>
<reference evidence="10 11" key="1">
    <citation type="submission" date="2018-08" db="EMBL/GenBank/DDBJ databases">
        <title>Genomic Encyclopedia of Type Strains, Phase IV (KMG-IV): sequencing the most valuable type-strain genomes for metagenomic binning, comparative biology and taxonomic classification.</title>
        <authorList>
            <person name="Goeker M."/>
        </authorList>
    </citation>
    <scope>NUCLEOTIDE SEQUENCE [LARGE SCALE GENOMIC DNA]</scope>
    <source>
        <strain evidence="10 11">BW863</strain>
    </source>
</reference>